<evidence type="ECO:0000256" key="8">
    <source>
        <dbReference type="ARBA" id="ARBA00023136"/>
    </source>
</evidence>
<dbReference type="CDD" id="cd00063">
    <property type="entry name" value="FN3"/>
    <property type="match status" value="1"/>
</dbReference>
<evidence type="ECO:0000256" key="7">
    <source>
        <dbReference type="ARBA" id="ARBA00023026"/>
    </source>
</evidence>
<keyword evidence="11" id="KW-1185">Reference proteome</keyword>
<proteinExistence type="predicted"/>
<dbReference type="PANTHER" id="PTHR38340">
    <property type="entry name" value="S-LAYER PROTEIN"/>
    <property type="match status" value="1"/>
</dbReference>
<dbReference type="InterPro" id="IPR003995">
    <property type="entry name" value="RTX_toxin_determinant-A"/>
</dbReference>
<dbReference type="RefSeq" id="WP_235224422.1">
    <property type="nucleotide sequence ID" value="NZ_JAKGAQ010000001.1"/>
</dbReference>
<dbReference type="InterPro" id="IPR018511">
    <property type="entry name" value="Hemolysin-typ_Ca-bd_CS"/>
</dbReference>
<reference evidence="10 11" key="1">
    <citation type="submission" date="2022-01" db="EMBL/GenBank/DDBJ databases">
        <title>Octadecabacter sp. nov., isolated from a marine alga.</title>
        <authorList>
            <person name="Jin M.S."/>
            <person name="Kim H.M."/>
            <person name="Han D.M."/>
            <person name="Jung J.J."/>
            <person name="Jeon C.O."/>
        </authorList>
    </citation>
    <scope>NUCLEOTIDE SEQUENCE [LARGE SCALE GENOMIC DNA]</scope>
    <source>
        <strain evidence="10 11">G9-8</strain>
    </source>
</reference>
<accession>A0ABS9CT91</accession>
<dbReference type="SUPFAM" id="SSF51120">
    <property type="entry name" value="beta-Roll"/>
    <property type="match status" value="2"/>
</dbReference>
<dbReference type="InterPro" id="IPR050557">
    <property type="entry name" value="RTX_toxin/Mannuronan_C5-epim"/>
</dbReference>
<evidence type="ECO:0000256" key="1">
    <source>
        <dbReference type="ARBA" id="ARBA00004370"/>
    </source>
</evidence>
<dbReference type="PRINTS" id="PR00313">
    <property type="entry name" value="CABNDNGRPT"/>
</dbReference>
<keyword evidence="5" id="KW-0732">Signal</keyword>
<dbReference type="SUPFAM" id="SSF56300">
    <property type="entry name" value="Metallo-dependent phosphatases"/>
    <property type="match status" value="1"/>
</dbReference>
<evidence type="ECO:0000256" key="6">
    <source>
        <dbReference type="ARBA" id="ARBA00022737"/>
    </source>
</evidence>
<organism evidence="10 11">
    <name type="scientific">Octadecabacter dasysiphoniae</name>
    <dbReference type="NCBI Taxonomy" id="2909341"/>
    <lineage>
        <taxon>Bacteria</taxon>
        <taxon>Pseudomonadati</taxon>
        <taxon>Pseudomonadota</taxon>
        <taxon>Alphaproteobacteria</taxon>
        <taxon>Rhodobacterales</taxon>
        <taxon>Roseobacteraceae</taxon>
        <taxon>Octadecabacter</taxon>
    </lineage>
</organism>
<evidence type="ECO:0000256" key="5">
    <source>
        <dbReference type="ARBA" id="ARBA00022729"/>
    </source>
</evidence>
<evidence type="ECO:0000256" key="9">
    <source>
        <dbReference type="SAM" id="MobiDB-lite"/>
    </source>
</evidence>
<gene>
    <name evidence="10" type="ORF">L0664_04495</name>
</gene>
<feature type="region of interest" description="Disordered" evidence="9">
    <location>
        <begin position="460"/>
        <end position="483"/>
    </location>
</feature>
<dbReference type="Pfam" id="PF00353">
    <property type="entry name" value="HemolysinCabind"/>
    <property type="match status" value="3"/>
</dbReference>
<dbReference type="SUPFAM" id="SSF49363">
    <property type="entry name" value="Purple acid phosphatase, N-terminal domain"/>
    <property type="match status" value="1"/>
</dbReference>
<dbReference type="PRINTS" id="PR01488">
    <property type="entry name" value="RTXTOXINA"/>
</dbReference>
<evidence type="ECO:0000313" key="10">
    <source>
        <dbReference type="EMBL" id="MCF2870317.1"/>
    </source>
</evidence>
<dbReference type="Gene3D" id="2.150.10.10">
    <property type="entry name" value="Serralysin-like metalloprotease, C-terminal"/>
    <property type="match status" value="2"/>
</dbReference>
<dbReference type="Gene3D" id="3.60.21.10">
    <property type="match status" value="1"/>
</dbReference>
<evidence type="ECO:0000313" key="11">
    <source>
        <dbReference type="Proteomes" id="UP001200557"/>
    </source>
</evidence>
<evidence type="ECO:0008006" key="12">
    <source>
        <dbReference type="Google" id="ProtNLM"/>
    </source>
</evidence>
<keyword evidence="6" id="KW-0677">Repeat</keyword>
<dbReference type="InterPro" id="IPR029052">
    <property type="entry name" value="Metallo-depent_PP-like"/>
</dbReference>
<comment type="caution">
    <text evidence="10">The sequence shown here is derived from an EMBL/GenBank/DDBJ whole genome shotgun (WGS) entry which is preliminary data.</text>
</comment>
<evidence type="ECO:0000256" key="2">
    <source>
        <dbReference type="ARBA" id="ARBA00004613"/>
    </source>
</evidence>
<name>A0ABS9CT91_9RHOB</name>
<evidence type="ECO:0000256" key="3">
    <source>
        <dbReference type="ARBA" id="ARBA00022525"/>
    </source>
</evidence>
<evidence type="ECO:0000256" key="4">
    <source>
        <dbReference type="ARBA" id="ARBA00022656"/>
    </source>
</evidence>
<keyword evidence="3" id="KW-0964">Secreted</keyword>
<protein>
    <recommendedName>
        <fullName evidence="12">Calcineurin-like phosphoesterase domain-containing protein</fullName>
    </recommendedName>
</protein>
<keyword evidence="7" id="KW-0843">Virulence</keyword>
<sequence>MAHINQPPRLQLGDAPLTGYLGSETDQIVILWQTVGLIGSDAFTIEYREVGAADWVAVNTRTTNDLNLDGRIVHEVEIDGLLYGSDYEYQVTHFDADTGVTNSFSDVFQTRLAPGDDQSFSFAAYGDSAYYANSQPFFDVQGRITEMDPDFALLLGDNAYNDGTHNNFDIRLDGDDASAATLDWIAGHIDYVAFGNHDLSSGGDGHLDSYSAPIPVSGVSAPVDAPSFSVEELNYSFDYGNSHFVTFDSNQLKNAANLTSLVDYVVADLQASDAQWKIVFAHHPVGGAPDKSEGPEDNYWSELVERIYSAGADLLLVGHTHTYSWTYPLTGNANDQAMFIEDTDKVYEQGAGVVQVASGVGGRSLRVGDFTQYDFVAEGYSTTTDVQSKYGFANVSVSSTELVVDYVAADDGLIIDSFKIIAASELGVVSGTSGDDFIDADYLDDPHTEKTTNEADLIRANGGNDTIHAGEGDDTAYGGSGDDTIYGGDDKDRIYGGSGHDSLHGGDGDDYLRGQSGTDHYFGGAGVDTVSYLGSLLGVRIDLLGNSASSGDAMGESWDSVENLIGSRTANDNLLGDSAANMLSGSGGDDVVYGRNGADLLRGGDGQDRLHGNYGNDSLSGGEGADVLYGGHDDDQLSGGSDADTFYFKPGEGNDVITDFENNIDTLNFEHYGFNRSDDALAFAENVSGLGVLFDFGDGNTIQVVGSWVGHLRDDLDL</sequence>
<dbReference type="PROSITE" id="PS00330">
    <property type="entry name" value="HEMOLYSIN_CALCIUM"/>
    <property type="match status" value="3"/>
</dbReference>
<dbReference type="InterPro" id="IPR008963">
    <property type="entry name" value="Purple_acid_Pase-like_N"/>
</dbReference>
<keyword evidence="4" id="KW-0800">Toxin</keyword>
<dbReference type="PANTHER" id="PTHR38340:SF1">
    <property type="entry name" value="S-LAYER PROTEIN"/>
    <property type="match status" value="1"/>
</dbReference>
<keyword evidence="8" id="KW-0472">Membrane</keyword>
<dbReference type="InterPro" id="IPR003961">
    <property type="entry name" value="FN3_dom"/>
</dbReference>
<dbReference type="Proteomes" id="UP001200557">
    <property type="component" value="Unassembled WGS sequence"/>
</dbReference>
<dbReference type="EMBL" id="JAKGAQ010000001">
    <property type="protein sequence ID" value="MCF2870317.1"/>
    <property type="molecule type" value="Genomic_DNA"/>
</dbReference>
<dbReference type="InterPro" id="IPR001343">
    <property type="entry name" value="Hemolysn_Ca-bd"/>
</dbReference>
<dbReference type="InterPro" id="IPR011049">
    <property type="entry name" value="Serralysin-like_metalloprot_C"/>
</dbReference>
<comment type="subcellular location">
    <subcellularLocation>
        <location evidence="1">Membrane</location>
    </subcellularLocation>
    <subcellularLocation>
        <location evidence="2">Secreted</location>
    </subcellularLocation>
</comment>